<dbReference type="Gene3D" id="3.50.50.60">
    <property type="entry name" value="FAD/NAD(P)-binding domain"/>
    <property type="match status" value="2"/>
</dbReference>
<sequence length="448" mass="50398">MESCMARSCPLQSSPTCIFTLLLQTLEASYYGLSNPNIYPSNRRQEILNTKMEFDFVIVGSGSAGSVLARRLTEVEDWKVLLVERGEYPLPETVIPGFFPNNLGSSQDYAYQGKRAVGVRITLNNNESVEVRATKEVILSAGSIASPQILMLSGIGPKKHLKEMGIPTLVDLPVGMNLQDHVTWLTFYLSYANESTPLSNDENNEMDAIYEYLKQNIGPLHTLPIEFTGFVNVDDPDSKYPNVQFIFMPIQFSNQLTSFLRSFNVDDELIEKIQEDSKKMNIIFGISVLLKPLSRGFLELRNTNPADPVKIYPNYFVKKEDFKTLLKSVNVVKNFLNTEAMKKYNMTLYYPDIPGCRHTKPDTDEYWECSLKHLSSTLFHPCGTTRMGPANDSSTVVDSRLKVHDVKNLRVIDASIMPEVTSGNTNAPTIMIGEKGADLIKEDWGIMI</sequence>
<dbReference type="SUPFAM" id="SSF54373">
    <property type="entry name" value="FAD-linked reductases, C-terminal domain"/>
    <property type="match status" value="1"/>
</dbReference>
<dbReference type="GO" id="GO:0016614">
    <property type="term" value="F:oxidoreductase activity, acting on CH-OH group of donors"/>
    <property type="evidence" value="ECO:0007669"/>
    <property type="project" value="InterPro"/>
</dbReference>
<dbReference type="AlphaFoldDB" id="A0A2A3EM78"/>
<proteinExistence type="inferred from homology"/>
<evidence type="ECO:0000313" key="7">
    <source>
        <dbReference type="Proteomes" id="UP000242457"/>
    </source>
</evidence>
<dbReference type="InterPro" id="IPR036188">
    <property type="entry name" value="FAD/NAD-bd_sf"/>
</dbReference>
<dbReference type="GO" id="GO:0050660">
    <property type="term" value="F:flavin adenine dinucleotide binding"/>
    <property type="evidence" value="ECO:0007669"/>
    <property type="project" value="InterPro"/>
</dbReference>
<keyword evidence="7" id="KW-1185">Reference proteome</keyword>
<dbReference type="PANTHER" id="PTHR11552">
    <property type="entry name" value="GLUCOSE-METHANOL-CHOLINE GMC OXIDOREDUCTASE"/>
    <property type="match status" value="1"/>
</dbReference>
<accession>A0A2A3EM78</accession>
<dbReference type="PROSITE" id="PS00624">
    <property type="entry name" value="GMC_OXRED_2"/>
    <property type="match status" value="1"/>
</dbReference>
<name>A0A2A3EM78_APICC</name>
<dbReference type="Gene3D" id="3.30.560.10">
    <property type="entry name" value="Glucose Oxidase, domain 3"/>
    <property type="match status" value="1"/>
</dbReference>
<dbReference type="EMBL" id="KZ288214">
    <property type="protein sequence ID" value="PBC32790.1"/>
    <property type="molecule type" value="Genomic_DNA"/>
</dbReference>
<keyword evidence="3" id="KW-0285">Flavoprotein</keyword>
<dbReference type="OrthoDB" id="269227at2759"/>
<dbReference type="InterPro" id="IPR000172">
    <property type="entry name" value="GMC_OxRdtase_N"/>
</dbReference>
<comment type="cofactor">
    <cofactor evidence="1">
        <name>FAD</name>
        <dbReference type="ChEBI" id="CHEBI:57692"/>
    </cofactor>
</comment>
<evidence type="ECO:0000256" key="2">
    <source>
        <dbReference type="ARBA" id="ARBA00010790"/>
    </source>
</evidence>
<reference evidence="6 7" key="1">
    <citation type="submission" date="2014-07" db="EMBL/GenBank/DDBJ databases">
        <title>Genomic and transcriptomic analysis on Apis cerana provide comprehensive insights into honey bee biology.</title>
        <authorList>
            <person name="Diao Q."/>
            <person name="Sun L."/>
            <person name="Zheng H."/>
            <person name="Zheng H."/>
            <person name="Xu S."/>
            <person name="Wang S."/>
            <person name="Zeng Z."/>
            <person name="Hu F."/>
            <person name="Su S."/>
            <person name="Wu J."/>
        </authorList>
    </citation>
    <scope>NUCLEOTIDE SEQUENCE [LARGE SCALE GENOMIC DNA]</scope>
    <source>
        <tissue evidence="6">Pupae without intestine</tissue>
    </source>
</reference>
<dbReference type="Pfam" id="PF05199">
    <property type="entry name" value="GMC_oxred_C"/>
    <property type="match status" value="1"/>
</dbReference>
<evidence type="ECO:0000256" key="4">
    <source>
        <dbReference type="ARBA" id="ARBA00022827"/>
    </source>
</evidence>
<gene>
    <name evidence="6" type="ORF">APICC_01844</name>
</gene>
<dbReference type="InterPro" id="IPR012132">
    <property type="entry name" value="GMC_OxRdtase"/>
</dbReference>
<dbReference type="SUPFAM" id="SSF51905">
    <property type="entry name" value="FAD/NAD(P)-binding domain"/>
    <property type="match status" value="1"/>
</dbReference>
<dbReference type="PIRSF" id="PIRSF000137">
    <property type="entry name" value="Alcohol_oxidase"/>
    <property type="match status" value="1"/>
</dbReference>
<dbReference type="Proteomes" id="UP000242457">
    <property type="component" value="Unassembled WGS sequence"/>
</dbReference>
<evidence type="ECO:0000313" key="6">
    <source>
        <dbReference type="EMBL" id="PBC32790.1"/>
    </source>
</evidence>
<dbReference type="STRING" id="94128.A0A2A3EM78"/>
<feature type="domain" description="Glucose-methanol-choline oxidoreductase N-terminal" evidence="5">
    <location>
        <begin position="142"/>
        <end position="156"/>
    </location>
</feature>
<dbReference type="InterPro" id="IPR007867">
    <property type="entry name" value="GMC_OxRtase_C"/>
</dbReference>
<evidence type="ECO:0000259" key="5">
    <source>
        <dbReference type="PROSITE" id="PS00624"/>
    </source>
</evidence>
<keyword evidence="4" id="KW-0274">FAD</keyword>
<evidence type="ECO:0000256" key="3">
    <source>
        <dbReference type="ARBA" id="ARBA00022630"/>
    </source>
</evidence>
<evidence type="ECO:0000256" key="1">
    <source>
        <dbReference type="ARBA" id="ARBA00001974"/>
    </source>
</evidence>
<protein>
    <submittedName>
        <fullName evidence="6">Glucose dehydrogenase [acceptor]</fullName>
    </submittedName>
</protein>
<dbReference type="PANTHER" id="PTHR11552:SF147">
    <property type="entry name" value="CHOLINE DEHYDROGENASE, MITOCHONDRIAL"/>
    <property type="match status" value="1"/>
</dbReference>
<organism evidence="6 7">
    <name type="scientific">Apis cerana cerana</name>
    <name type="common">Oriental honeybee</name>
    <dbReference type="NCBI Taxonomy" id="94128"/>
    <lineage>
        <taxon>Eukaryota</taxon>
        <taxon>Metazoa</taxon>
        <taxon>Ecdysozoa</taxon>
        <taxon>Arthropoda</taxon>
        <taxon>Hexapoda</taxon>
        <taxon>Insecta</taxon>
        <taxon>Pterygota</taxon>
        <taxon>Neoptera</taxon>
        <taxon>Endopterygota</taxon>
        <taxon>Hymenoptera</taxon>
        <taxon>Apocrita</taxon>
        <taxon>Aculeata</taxon>
        <taxon>Apoidea</taxon>
        <taxon>Anthophila</taxon>
        <taxon>Apidae</taxon>
        <taxon>Apis</taxon>
    </lineage>
</organism>
<dbReference type="Pfam" id="PF00732">
    <property type="entry name" value="GMC_oxred_N"/>
    <property type="match status" value="1"/>
</dbReference>
<comment type="similarity">
    <text evidence="2">Belongs to the GMC oxidoreductase family.</text>
</comment>